<reference evidence="3" key="1">
    <citation type="submission" date="2016-06" db="UniProtKB">
        <authorList>
            <consortium name="WormBaseParasite"/>
        </authorList>
    </citation>
    <scope>IDENTIFICATION</scope>
</reference>
<protein>
    <submittedName>
        <fullName evidence="1 3">Uncharacterized protein</fullName>
    </submittedName>
</protein>
<gene>
    <name evidence="1" type="ORF">SBAD_LOCUS5073</name>
</gene>
<evidence type="ECO:0000313" key="2">
    <source>
        <dbReference type="Proteomes" id="UP000270296"/>
    </source>
</evidence>
<reference evidence="1 2" key="2">
    <citation type="submission" date="2018-11" db="EMBL/GenBank/DDBJ databases">
        <authorList>
            <consortium name="Pathogen Informatics"/>
        </authorList>
    </citation>
    <scope>NUCLEOTIDE SEQUENCE [LARGE SCALE GENOMIC DNA]</scope>
</reference>
<dbReference type="WBParaSite" id="SBAD_0000528301-mRNA-1">
    <property type="protein sequence ID" value="SBAD_0000528301-mRNA-1"/>
    <property type="gene ID" value="SBAD_0000528301"/>
</dbReference>
<dbReference type="EMBL" id="UZAM01008738">
    <property type="protein sequence ID" value="VDP06196.1"/>
    <property type="molecule type" value="Genomic_DNA"/>
</dbReference>
<evidence type="ECO:0000313" key="3">
    <source>
        <dbReference type="WBParaSite" id="SBAD_0000528301-mRNA-1"/>
    </source>
</evidence>
<accession>A0A183IN77</accession>
<name>A0A183IN77_9BILA</name>
<proteinExistence type="predicted"/>
<keyword evidence="2" id="KW-1185">Reference proteome</keyword>
<dbReference type="AlphaFoldDB" id="A0A183IN77"/>
<sequence length="150" mass="17237">MLLCLWRSRMINRQNDVGHEPCICQSPSGHRFLSAIARCMLHEPPDRVTDVRTKMDNPALLSQMRLALTAPKQVERSWVSDRFRGRKSLAWSLEKDSSSQITKFDLSVITTPLALGWLMFDTESFVIIRSRVVIDSRIDDELHAAKKQDL</sequence>
<organism evidence="3">
    <name type="scientific">Soboliphyme baturini</name>
    <dbReference type="NCBI Taxonomy" id="241478"/>
    <lineage>
        <taxon>Eukaryota</taxon>
        <taxon>Metazoa</taxon>
        <taxon>Ecdysozoa</taxon>
        <taxon>Nematoda</taxon>
        <taxon>Enoplea</taxon>
        <taxon>Dorylaimia</taxon>
        <taxon>Dioctophymatida</taxon>
        <taxon>Dioctophymatoidea</taxon>
        <taxon>Soboliphymatidae</taxon>
        <taxon>Soboliphyme</taxon>
    </lineage>
</organism>
<evidence type="ECO:0000313" key="1">
    <source>
        <dbReference type="EMBL" id="VDP06196.1"/>
    </source>
</evidence>
<dbReference type="Proteomes" id="UP000270296">
    <property type="component" value="Unassembled WGS sequence"/>
</dbReference>